<dbReference type="Proteomes" id="UP001627154">
    <property type="component" value="Unassembled WGS sequence"/>
</dbReference>
<keyword evidence="2" id="KW-1185">Reference proteome</keyword>
<dbReference type="EMBL" id="JBJJXI010000032">
    <property type="protein sequence ID" value="KAL3402853.1"/>
    <property type="molecule type" value="Genomic_DNA"/>
</dbReference>
<organism evidence="1 2">
    <name type="scientific">Trichogramma kaykai</name>
    <dbReference type="NCBI Taxonomy" id="54128"/>
    <lineage>
        <taxon>Eukaryota</taxon>
        <taxon>Metazoa</taxon>
        <taxon>Ecdysozoa</taxon>
        <taxon>Arthropoda</taxon>
        <taxon>Hexapoda</taxon>
        <taxon>Insecta</taxon>
        <taxon>Pterygota</taxon>
        <taxon>Neoptera</taxon>
        <taxon>Endopterygota</taxon>
        <taxon>Hymenoptera</taxon>
        <taxon>Apocrita</taxon>
        <taxon>Proctotrupomorpha</taxon>
        <taxon>Chalcidoidea</taxon>
        <taxon>Trichogrammatidae</taxon>
        <taxon>Trichogramma</taxon>
    </lineage>
</organism>
<proteinExistence type="predicted"/>
<accession>A0ABD2XDC3</accession>
<sequence>MVGSAKEYKNVKAIKRLKELLPGANEWMEACALSRVYNQTFVLFALQKSNFVIWHSYLHELLEPALSKIDKVFVRRDQSKRLDHSKRCSNIDIVYYRYHHALRCEPTKTLTSMRRDFTDKCETPLLLQKRHHARANEVLVLALTRGTSFQEKCKDTIERLQQLQAWYSKARESCNFRFEIVANFHSLKATKIEVLEAKKWKAANVPPKRSEALNEMSAIAEVMDEFYTEKHLNIFHARILKTNHSRALLSSYRHQH</sequence>
<evidence type="ECO:0000313" key="2">
    <source>
        <dbReference type="Proteomes" id="UP001627154"/>
    </source>
</evidence>
<name>A0ABD2XDC3_9HYME</name>
<protein>
    <submittedName>
        <fullName evidence="1">Uncharacterized protein</fullName>
    </submittedName>
</protein>
<dbReference type="AlphaFoldDB" id="A0ABD2XDC3"/>
<gene>
    <name evidence="1" type="ORF">TKK_004022</name>
</gene>
<comment type="caution">
    <text evidence="1">The sequence shown here is derived from an EMBL/GenBank/DDBJ whole genome shotgun (WGS) entry which is preliminary data.</text>
</comment>
<reference evidence="1 2" key="1">
    <citation type="journal article" date="2024" name="bioRxiv">
        <title>A reference genome for Trichogramma kaykai: A tiny desert-dwelling parasitoid wasp with competing sex-ratio distorters.</title>
        <authorList>
            <person name="Culotta J."/>
            <person name="Lindsey A.R."/>
        </authorList>
    </citation>
    <scope>NUCLEOTIDE SEQUENCE [LARGE SCALE GENOMIC DNA]</scope>
    <source>
        <strain evidence="1 2">KSX58</strain>
    </source>
</reference>
<evidence type="ECO:0000313" key="1">
    <source>
        <dbReference type="EMBL" id="KAL3402853.1"/>
    </source>
</evidence>